<reference evidence="2 3" key="1">
    <citation type="submission" date="2015-09" db="EMBL/GenBank/DDBJ databases">
        <title>Complete genome of Psychrobacter urativorans R10.10B.</title>
        <authorList>
            <person name="See-Too W.S."/>
            <person name="Chan K.G."/>
        </authorList>
    </citation>
    <scope>NUCLEOTIDE SEQUENCE [LARGE SCALE GENOMIC DNA]</scope>
    <source>
        <strain evidence="2 3">R10.10B</strain>
    </source>
</reference>
<accession>A0A0M4SWE0</accession>
<organism evidence="2 3">
    <name type="scientific">Psychrobacter urativorans</name>
    <dbReference type="NCBI Taxonomy" id="45610"/>
    <lineage>
        <taxon>Bacteria</taxon>
        <taxon>Pseudomonadati</taxon>
        <taxon>Pseudomonadota</taxon>
        <taxon>Gammaproteobacteria</taxon>
        <taxon>Moraxellales</taxon>
        <taxon>Moraxellaceae</taxon>
        <taxon>Psychrobacter</taxon>
    </lineage>
</organism>
<dbReference type="RefSeq" id="WP_062533493.1">
    <property type="nucleotide sequence ID" value="NZ_CP012678.1"/>
</dbReference>
<sequence length="152" mass="17809">MKRTKQLQPLSRQHHLGLNLSHHAKECGDNPEEITKHWQILTSYLADMHEHFRIEDNLIVNALLPYQSANPEVASVLATLEKQHRLLYELTTNSDDKITVIQVRKLATSLYDHIRFEERELYPIVGKYLTEEELDAIYKASPDDIKHIDEQR</sequence>
<evidence type="ECO:0000259" key="1">
    <source>
        <dbReference type="Pfam" id="PF01814"/>
    </source>
</evidence>
<dbReference type="AlphaFoldDB" id="A0A0M4SWE0"/>
<dbReference type="Proteomes" id="UP000059847">
    <property type="component" value="Chromosome"/>
</dbReference>
<dbReference type="Pfam" id="PF01814">
    <property type="entry name" value="Hemerythrin"/>
    <property type="match status" value="1"/>
</dbReference>
<proteinExistence type="predicted"/>
<dbReference type="EMBL" id="CP012678">
    <property type="protein sequence ID" value="ALF59098.1"/>
    <property type="molecule type" value="Genomic_DNA"/>
</dbReference>
<gene>
    <name evidence="2" type="ORF">AOC03_02740</name>
</gene>
<dbReference type="OrthoDB" id="9793254at2"/>
<dbReference type="STRING" id="45610.AOC03_02740"/>
<feature type="domain" description="Hemerythrin-like" evidence="1">
    <location>
        <begin position="12"/>
        <end position="124"/>
    </location>
</feature>
<name>A0A0M4SWE0_9GAMM</name>
<keyword evidence="3" id="KW-1185">Reference proteome</keyword>
<dbReference type="Gene3D" id="1.20.120.520">
    <property type="entry name" value="nmb1532 protein domain like"/>
    <property type="match status" value="1"/>
</dbReference>
<dbReference type="KEGG" id="pur:AOC03_02740"/>
<evidence type="ECO:0000313" key="3">
    <source>
        <dbReference type="Proteomes" id="UP000059847"/>
    </source>
</evidence>
<evidence type="ECO:0000313" key="2">
    <source>
        <dbReference type="EMBL" id="ALF59098.1"/>
    </source>
</evidence>
<dbReference type="InterPro" id="IPR012312">
    <property type="entry name" value="Hemerythrin-like"/>
</dbReference>
<protein>
    <recommendedName>
        <fullName evidence="1">Hemerythrin-like domain-containing protein</fullName>
    </recommendedName>
</protein>